<dbReference type="EMBL" id="JAEQNE010000008">
    <property type="protein sequence ID" value="MBL0394555.1"/>
    <property type="molecule type" value="Genomic_DNA"/>
</dbReference>
<feature type="region of interest" description="Disordered" evidence="1">
    <location>
        <begin position="1"/>
        <end position="22"/>
    </location>
</feature>
<evidence type="ECO:0000256" key="1">
    <source>
        <dbReference type="SAM" id="MobiDB-lite"/>
    </source>
</evidence>
<gene>
    <name evidence="3" type="ORF">JJ685_25675</name>
</gene>
<evidence type="ECO:0000313" key="3">
    <source>
        <dbReference type="EMBL" id="MBL0394555.1"/>
    </source>
</evidence>
<keyword evidence="4" id="KW-1185">Reference proteome</keyword>
<comment type="caution">
    <text evidence="3">The sequence shown here is derived from an EMBL/GenBank/DDBJ whole genome shotgun (WGS) entry which is preliminary data.</text>
</comment>
<feature type="transmembrane region" description="Helical" evidence="2">
    <location>
        <begin position="39"/>
        <end position="57"/>
    </location>
</feature>
<evidence type="ECO:0000256" key="2">
    <source>
        <dbReference type="SAM" id="Phobius"/>
    </source>
</evidence>
<dbReference type="AlphaFoldDB" id="A0A936Z8F0"/>
<keyword evidence="2" id="KW-1133">Transmembrane helix</keyword>
<keyword evidence="2" id="KW-0812">Transmembrane</keyword>
<dbReference type="Proteomes" id="UP000599109">
    <property type="component" value="Unassembled WGS sequence"/>
</dbReference>
<evidence type="ECO:0000313" key="4">
    <source>
        <dbReference type="Proteomes" id="UP000599109"/>
    </source>
</evidence>
<sequence length="61" mass="6501">MPNRADPRPGEFGAGQDGESDASRRVTAAVLFPRGRPGAWLLLLAASYAYVIVQASLTRLS</sequence>
<reference evidence="3 4" key="1">
    <citation type="journal article" date="2017" name="Int. J. Syst. Evol. Microbiol.">
        <title>Ramlibacter monticola sp. nov., isolated from forest soil.</title>
        <authorList>
            <person name="Chaudhary D.K."/>
            <person name="Kim J."/>
        </authorList>
    </citation>
    <scope>NUCLEOTIDE SEQUENCE [LARGE SCALE GENOMIC DNA]</scope>
    <source>
        <strain evidence="3 4">KACC 19175</strain>
    </source>
</reference>
<dbReference type="RefSeq" id="WP_201677219.1">
    <property type="nucleotide sequence ID" value="NZ_JAEQNE010000008.1"/>
</dbReference>
<accession>A0A936Z8F0</accession>
<name>A0A936Z8F0_9BURK</name>
<protein>
    <submittedName>
        <fullName evidence="3">Uncharacterized protein</fullName>
    </submittedName>
</protein>
<organism evidence="3 4">
    <name type="scientific">Ramlibacter monticola</name>
    <dbReference type="NCBI Taxonomy" id="1926872"/>
    <lineage>
        <taxon>Bacteria</taxon>
        <taxon>Pseudomonadati</taxon>
        <taxon>Pseudomonadota</taxon>
        <taxon>Betaproteobacteria</taxon>
        <taxon>Burkholderiales</taxon>
        <taxon>Comamonadaceae</taxon>
        <taxon>Ramlibacter</taxon>
    </lineage>
</organism>
<proteinExistence type="predicted"/>
<keyword evidence="2" id="KW-0472">Membrane</keyword>